<evidence type="ECO:0000313" key="1">
    <source>
        <dbReference type="EMBL" id="CAF1162537.1"/>
    </source>
</evidence>
<keyword evidence="2" id="KW-1185">Reference proteome</keyword>
<protein>
    <submittedName>
        <fullName evidence="1">Uncharacterized protein</fullName>
    </submittedName>
</protein>
<reference evidence="1" key="1">
    <citation type="submission" date="2021-02" db="EMBL/GenBank/DDBJ databases">
        <authorList>
            <person name="Nowell W R."/>
        </authorList>
    </citation>
    <scope>NUCLEOTIDE SEQUENCE</scope>
</reference>
<dbReference type="AlphaFoldDB" id="A0A814TTR8"/>
<dbReference type="EMBL" id="CAJNOR010001551">
    <property type="protein sequence ID" value="CAF1162537.1"/>
    <property type="molecule type" value="Genomic_DNA"/>
</dbReference>
<evidence type="ECO:0000313" key="2">
    <source>
        <dbReference type="Proteomes" id="UP000663828"/>
    </source>
</evidence>
<comment type="caution">
    <text evidence="1">The sequence shown here is derived from an EMBL/GenBank/DDBJ whole genome shotgun (WGS) entry which is preliminary data.</text>
</comment>
<proteinExistence type="predicted"/>
<name>A0A814TTR8_ADIRI</name>
<gene>
    <name evidence="1" type="ORF">XAT740_LOCUS21564</name>
</gene>
<sequence length="159" mass="18175">MGISYNRTITRTTKSKTVYFLSDRISYPRTRLRKKQANENFLLISLNLSSLSVQLPRRLVNLICLIPTIFRKPPHYDMIKSSQIGNASGFSRGSFALPNETNISMRTNTVLVKRLFTDTLSNQLLRLDQDSRCHIPVSCARVDCGTYDRAKDVLFLLES</sequence>
<organism evidence="1 2">
    <name type="scientific">Adineta ricciae</name>
    <name type="common">Rotifer</name>
    <dbReference type="NCBI Taxonomy" id="249248"/>
    <lineage>
        <taxon>Eukaryota</taxon>
        <taxon>Metazoa</taxon>
        <taxon>Spiralia</taxon>
        <taxon>Gnathifera</taxon>
        <taxon>Rotifera</taxon>
        <taxon>Eurotatoria</taxon>
        <taxon>Bdelloidea</taxon>
        <taxon>Adinetida</taxon>
        <taxon>Adinetidae</taxon>
        <taxon>Adineta</taxon>
    </lineage>
</organism>
<accession>A0A814TTR8</accession>
<dbReference type="Proteomes" id="UP000663828">
    <property type="component" value="Unassembled WGS sequence"/>
</dbReference>